<name>G9WIY4_9LACO</name>
<dbReference type="InterPro" id="IPR001647">
    <property type="entry name" value="HTH_TetR"/>
</dbReference>
<keyword evidence="5" id="KW-1185">Reference proteome</keyword>
<accession>G9WIY4</accession>
<dbReference type="PRINTS" id="PR00455">
    <property type="entry name" value="HTHTETR"/>
</dbReference>
<dbReference type="PANTHER" id="PTHR43479:SF21">
    <property type="entry name" value="TRANSCRIPTIONAL REGULATOR, TETR FAMILY"/>
    <property type="match status" value="1"/>
</dbReference>
<gene>
    <name evidence="4" type="ORF">OKIT_0311</name>
</gene>
<evidence type="ECO:0000313" key="5">
    <source>
        <dbReference type="Proteomes" id="UP000004959"/>
    </source>
</evidence>
<dbReference type="PROSITE" id="PS50977">
    <property type="entry name" value="HTH_TETR_2"/>
    <property type="match status" value="1"/>
</dbReference>
<evidence type="ECO:0000259" key="3">
    <source>
        <dbReference type="PROSITE" id="PS50977"/>
    </source>
</evidence>
<feature type="domain" description="HTH tetR-type" evidence="3">
    <location>
        <begin position="10"/>
        <end position="70"/>
    </location>
</feature>
<dbReference type="OrthoDB" id="113732at2"/>
<dbReference type="Pfam" id="PF00440">
    <property type="entry name" value="TetR_N"/>
    <property type="match status" value="1"/>
</dbReference>
<evidence type="ECO:0000256" key="1">
    <source>
        <dbReference type="ARBA" id="ARBA00023125"/>
    </source>
</evidence>
<dbReference type="InterPro" id="IPR009057">
    <property type="entry name" value="Homeodomain-like_sf"/>
</dbReference>
<sequence length="216" mass="25479">MSGKREKNKSQQRDKILQAAYAVFNQIGYQAAKVSQIAQTAHVSQVTLYKYFASKRLLFKALLKDLIQRELANMKQALSDLSVDQPQNFLKVIQFSQQETREFSKVFFEDVVAEYQGQNGDHEIYDYYEQELTVFWQYMIAQVRSSGYIASRINDQSLMLYFKIWTSYFADPKNSRWAQGIDLKTWVTQLTDLFYFGLLNVNDDKRQEMLKDLYEN</sequence>
<protein>
    <submittedName>
        <fullName evidence="4">Transcriptional regulator</fullName>
    </submittedName>
</protein>
<keyword evidence="1 2" id="KW-0238">DNA-binding</keyword>
<reference evidence="4 5" key="1">
    <citation type="journal article" date="2012" name="PLoS ONE">
        <title>Functional divergence in the genus oenococcus as predicted by genome sequencing of the newly-described species, Oenococcus kitaharae.</title>
        <authorList>
            <person name="Borneman A.R."/>
            <person name="McCarthy J.M."/>
            <person name="Chambers P.J."/>
            <person name="Bartowsky E.J."/>
        </authorList>
    </citation>
    <scope>NUCLEOTIDE SEQUENCE [LARGE SCALE GENOMIC DNA]</scope>
    <source>
        <strain evidence="5">DSM17330</strain>
    </source>
</reference>
<dbReference type="EMBL" id="AFVZ01000001">
    <property type="protein sequence ID" value="EHN58433.1"/>
    <property type="molecule type" value="Genomic_DNA"/>
</dbReference>
<dbReference type="Proteomes" id="UP000004959">
    <property type="component" value="Chromosome"/>
</dbReference>
<dbReference type="InterPro" id="IPR050624">
    <property type="entry name" value="HTH-type_Tx_Regulator"/>
</dbReference>
<evidence type="ECO:0000256" key="2">
    <source>
        <dbReference type="PROSITE-ProRule" id="PRU00335"/>
    </source>
</evidence>
<organism evidence="4 5">
    <name type="scientific">Oenococcus kitaharae DSM 17330</name>
    <dbReference type="NCBI Taxonomy" id="1045004"/>
    <lineage>
        <taxon>Bacteria</taxon>
        <taxon>Bacillati</taxon>
        <taxon>Bacillota</taxon>
        <taxon>Bacilli</taxon>
        <taxon>Lactobacillales</taxon>
        <taxon>Lactobacillaceae</taxon>
        <taxon>Oenococcus</taxon>
    </lineage>
</organism>
<dbReference type="eggNOG" id="COG1309">
    <property type="taxonomic scope" value="Bacteria"/>
</dbReference>
<proteinExistence type="predicted"/>
<comment type="caution">
    <text evidence="4">The sequence shown here is derived from an EMBL/GenBank/DDBJ whole genome shotgun (WGS) entry which is preliminary data.</text>
</comment>
<dbReference type="PANTHER" id="PTHR43479">
    <property type="entry name" value="ACREF/ENVCD OPERON REPRESSOR-RELATED"/>
    <property type="match status" value="1"/>
</dbReference>
<dbReference type="HOGENOM" id="CLU_1276551_0_0_9"/>
<feature type="DNA-binding region" description="H-T-H motif" evidence="2">
    <location>
        <begin position="33"/>
        <end position="52"/>
    </location>
</feature>
<evidence type="ECO:0000313" key="4">
    <source>
        <dbReference type="EMBL" id="EHN58433.1"/>
    </source>
</evidence>
<dbReference type="SUPFAM" id="SSF46689">
    <property type="entry name" value="Homeodomain-like"/>
    <property type="match status" value="1"/>
</dbReference>
<dbReference type="RefSeq" id="WP_007744702.1">
    <property type="nucleotide sequence ID" value="NZ_CM001398.1"/>
</dbReference>
<dbReference type="GO" id="GO:0003677">
    <property type="term" value="F:DNA binding"/>
    <property type="evidence" value="ECO:0007669"/>
    <property type="project" value="UniProtKB-UniRule"/>
</dbReference>
<dbReference type="AlphaFoldDB" id="G9WIY4"/>
<dbReference type="Gene3D" id="1.10.357.10">
    <property type="entry name" value="Tetracycline Repressor, domain 2"/>
    <property type="match status" value="1"/>
</dbReference>
<dbReference type="PATRIC" id="fig|1045004.4.peg.310"/>
<dbReference type="STRING" id="336988.NT96_04740"/>